<protein>
    <submittedName>
        <fullName evidence="2">Uncharacterized protein</fullName>
    </submittedName>
</protein>
<dbReference type="AlphaFoldDB" id="A0A9P9W872"/>
<gene>
    <name evidence="2" type="ORF">JX265_013717</name>
</gene>
<evidence type="ECO:0000313" key="2">
    <source>
        <dbReference type="EMBL" id="KAI1849020.1"/>
    </source>
</evidence>
<dbReference type="PANTHER" id="PTHR37540">
    <property type="entry name" value="TRANSCRIPTION FACTOR (ACR-2), PUTATIVE-RELATED-RELATED"/>
    <property type="match status" value="1"/>
</dbReference>
<reference evidence="2" key="1">
    <citation type="submission" date="2021-03" db="EMBL/GenBank/DDBJ databases">
        <title>Revisited historic fungal species revealed as producer of novel bioactive compounds through whole genome sequencing and comparative genomics.</title>
        <authorList>
            <person name="Vignolle G.A."/>
            <person name="Hochenegger N."/>
            <person name="Mach R.L."/>
            <person name="Mach-Aigner A.R."/>
            <person name="Javad Rahimi M."/>
            <person name="Salim K.A."/>
            <person name="Chan C.M."/>
            <person name="Lim L.B.L."/>
            <person name="Cai F."/>
            <person name="Druzhinina I.S."/>
            <person name="U'Ren J.M."/>
            <person name="Derntl C."/>
        </authorList>
    </citation>
    <scope>NUCLEOTIDE SEQUENCE</scope>
    <source>
        <strain evidence="2">TUCIM 5799</strain>
    </source>
</reference>
<dbReference type="Proteomes" id="UP000829685">
    <property type="component" value="Unassembled WGS sequence"/>
</dbReference>
<keyword evidence="1" id="KW-0539">Nucleus</keyword>
<evidence type="ECO:0000256" key="1">
    <source>
        <dbReference type="ARBA" id="ARBA00023242"/>
    </source>
</evidence>
<name>A0A9P9W872_9PEZI</name>
<dbReference type="EMBL" id="JAFIMR010000080">
    <property type="protein sequence ID" value="KAI1849020.1"/>
    <property type="molecule type" value="Genomic_DNA"/>
</dbReference>
<proteinExistence type="predicted"/>
<comment type="caution">
    <text evidence="2">The sequence shown here is derived from an EMBL/GenBank/DDBJ whole genome shotgun (WGS) entry which is preliminary data.</text>
</comment>
<evidence type="ECO:0000313" key="3">
    <source>
        <dbReference type="Proteomes" id="UP000829685"/>
    </source>
</evidence>
<organism evidence="2 3">
    <name type="scientific">Neoarthrinium moseri</name>
    <dbReference type="NCBI Taxonomy" id="1658444"/>
    <lineage>
        <taxon>Eukaryota</taxon>
        <taxon>Fungi</taxon>
        <taxon>Dikarya</taxon>
        <taxon>Ascomycota</taxon>
        <taxon>Pezizomycotina</taxon>
        <taxon>Sordariomycetes</taxon>
        <taxon>Xylariomycetidae</taxon>
        <taxon>Amphisphaeriales</taxon>
        <taxon>Apiosporaceae</taxon>
        <taxon>Neoarthrinium</taxon>
    </lineage>
</organism>
<dbReference type="PANTHER" id="PTHR37540:SF5">
    <property type="entry name" value="TRANSCRIPTION FACTOR DOMAIN-CONTAINING PROTEIN"/>
    <property type="match status" value="1"/>
</dbReference>
<accession>A0A9P9W872</accession>
<sequence>MLPKHSFFGHPIQLLDGSRELADFMTRYSSWRGGSCVLQRALLDPACLHAAMLVASVSYAVQNPAKKSIQQAIIHHKIEAVRHVNSRLQHIQNGVDDGVIACVSSLAIVECALGSTDDTKTHLVGLNRITRVRHPRPTRPKCPLLQSMVVSMVAWCLGEGQAQVLAQECSDDTDRGPSINDSFERLMLANRASVFNPRRSLSGTWIAYTGFMWSYMYFFLILQNEDLDIFLFSFHLEDLLEAVTVSEQAALDGTYPVAAWMWAPVFGLCVLENVKARTGLERQQLGYWQESFLSKIRRVSRHVKIDNWEDAKDVLFNWTSGEPFDGEDQLKCLWERAVVGESPATSIQRPPASGTVSVFYPTTKLADDEPVPLVTTIMRSTPAAAAYARVPF</sequence>
<dbReference type="Pfam" id="PF11951">
    <property type="entry name" value="Fungal_trans_2"/>
    <property type="match status" value="1"/>
</dbReference>
<keyword evidence="3" id="KW-1185">Reference proteome</keyword>
<dbReference type="InterPro" id="IPR021858">
    <property type="entry name" value="Fun_TF"/>
</dbReference>